<dbReference type="InterPro" id="IPR005256">
    <property type="entry name" value="Anth_synth_I_PabB"/>
</dbReference>
<dbReference type="STRING" id="1121331.SAMN02745248_00353"/>
<dbReference type="NCBIfam" id="TIGR00564">
    <property type="entry name" value="trpE_most"/>
    <property type="match status" value="1"/>
</dbReference>
<keyword evidence="7 15" id="KW-0028">Amino-acid biosynthesis</keyword>
<comment type="subunit">
    <text evidence="4 15">Heterotetramer consisting of two non-identical subunits: a beta subunit (TrpG) and a large alpha subunit (TrpE).</text>
</comment>
<feature type="domain" description="Anthranilate synthase component I N-terminal" evidence="17">
    <location>
        <begin position="30"/>
        <end position="170"/>
    </location>
</feature>
<dbReference type="AlphaFoldDB" id="A0A1M6K6T4"/>
<dbReference type="Pfam" id="PF04715">
    <property type="entry name" value="Anth_synt_I_N"/>
    <property type="match status" value="1"/>
</dbReference>
<dbReference type="OrthoDB" id="9803598at2"/>
<dbReference type="GO" id="GO:0000162">
    <property type="term" value="P:L-tryptophan biosynthetic process"/>
    <property type="evidence" value="ECO:0007669"/>
    <property type="project" value="UniProtKB-UniPathway"/>
</dbReference>
<keyword evidence="9 15" id="KW-0822">Tryptophan biosynthesis</keyword>
<evidence type="ECO:0000256" key="4">
    <source>
        <dbReference type="ARBA" id="ARBA00011575"/>
    </source>
</evidence>
<evidence type="ECO:0000256" key="6">
    <source>
        <dbReference type="ARBA" id="ARBA00020653"/>
    </source>
</evidence>
<evidence type="ECO:0000259" key="16">
    <source>
        <dbReference type="Pfam" id="PF00425"/>
    </source>
</evidence>
<gene>
    <name evidence="15" type="primary">trpE</name>
    <name evidence="18" type="ORF">SAMN02745248_00353</name>
</gene>
<dbReference type="EMBL" id="FRAD01000004">
    <property type="protein sequence ID" value="SHJ54553.1"/>
    <property type="molecule type" value="Genomic_DNA"/>
</dbReference>
<evidence type="ECO:0000256" key="5">
    <source>
        <dbReference type="ARBA" id="ARBA00012266"/>
    </source>
</evidence>
<keyword evidence="19" id="KW-1185">Reference proteome</keyword>
<dbReference type="UniPathway" id="UPA00035">
    <property type="reaction ID" value="UER00040"/>
</dbReference>
<dbReference type="RefSeq" id="WP_072901655.1">
    <property type="nucleotide sequence ID" value="NZ_FRAD01000004.1"/>
</dbReference>
<dbReference type="InterPro" id="IPR019999">
    <property type="entry name" value="Anth_synth_I-like"/>
</dbReference>
<evidence type="ECO:0000256" key="3">
    <source>
        <dbReference type="ARBA" id="ARBA00009562"/>
    </source>
</evidence>
<comment type="function">
    <text evidence="13 15">Part of a heterotetrameric complex that catalyzes the two-step biosynthesis of anthranilate, an intermediate in the biosynthesis of L-tryptophan. In the first step, the glutamine-binding beta subunit (TrpG) of anthranilate synthase (AS) provides the glutamine amidotransferase activity which generates ammonia as a substrate that, along with chorismate, is used in the second step, catalyzed by the large alpha subunit of AS (TrpE) to produce anthranilate. In the absence of TrpG, TrpE can synthesize anthranilate directly from chorismate and high concentrations of ammonia.</text>
</comment>
<evidence type="ECO:0000313" key="19">
    <source>
        <dbReference type="Proteomes" id="UP000183952"/>
    </source>
</evidence>
<proteinExistence type="inferred from homology"/>
<protein>
    <recommendedName>
        <fullName evidence="6 15">Anthranilate synthase component 1</fullName>
        <ecNumber evidence="5 15">4.1.3.27</ecNumber>
    </recommendedName>
</protein>
<dbReference type="EC" id="4.1.3.27" evidence="5 15"/>
<dbReference type="PANTHER" id="PTHR11236:SF48">
    <property type="entry name" value="ISOCHORISMATE SYNTHASE MENF"/>
    <property type="match status" value="1"/>
</dbReference>
<keyword evidence="10 15" id="KW-0460">Magnesium</keyword>
<dbReference type="GO" id="GO:0046872">
    <property type="term" value="F:metal ion binding"/>
    <property type="evidence" value="ECO:0007669"/>
    <property type="project" value="UniProtKB-KW"/>
</dbReference>
<evidence type="ECO:0000256" key="11">
    <source>
        <dbReference type="ARBA" id="ARBA00023141"/>
    </source>
</evidence>
<evidence type="ECO:0000256" key="13">
    <source>
        <dbReference type="ARBA" id="ARBA00025634"/>
    </source>
</evidence>
<evidence type="ECO:0000256" key="2">
    <source>
        <dbReference type="ARBA" id="ARBA00004873"/>
    </source>
</evidence>
<evidence type="ECO:0000256" key="7">
    <source>
        <dbReference type="ARBA" id="ARBA00022605"/>
    </source>
</evidence>
<evidence type="ECO:0000256" key="15">
    <source>
        <dbReference type="RuleBase" id="RU364045"/>
    </source>
</evidence>
<name>A0A1M6K6T4_9CLOT</name>
<evidence type="ECO:0000259" key="17">
    <source>
        <dbReference type="Pfam" id="PF04715"/>
    </source>
</evidence>
<keyword evidence="8 15" id="KW-0479">Metal-binding</keyword>
<dbReference type="InterPro" id="IPR015890">
    <property type="entry name" value="Chorismate_C"/>
</dbReference>
<evidence type="ECO:0000256" key="1">
    <source>
        <dbReference type="ARBA" id="ARBA00001946"/>
    </source>
</evidence>
<comment type="similarity">
    <text evidence="3 15">Belongs to the anthranilate synthase component I family.</text>
</comment>
<sequence>MSNVSKEQFDELKGKGLTFPVLVSVKEDEMEAVEIFHGIKSDYKFILEDRDRKQNLRYSYIGFNPEMAIKYEDGNTYIVRELQKDNVSIENYAEGLLEAVKKHVYVPFHGANTEFPFIGGGLGYIGYDCISSLENILVNSKSKKEMDIPEAMLMIYKNILVFDHENKVLNLIYNVKPDEKMALKDIEKYLNSIYEVIKCNRNMEKFREVSMKSEGGNEFTSNFTKEQFCGLVKKAKEHVVKGDVFQVVISQRFLKDTGSNPYDIYRRLRLKNPSPYMFYIDFKDFKLIGASPESLVKVRGREVETNPIAGTRKRGRDSREDEEIARELLQDPKEVAEHVMLVDLGRNDVGKISEFGTVNLSSFMKIENFSKVMHIVSEVKGELKDGMDAIDAFKACFPAGTVSGAPKVRAMEIIDELEESKRGFYAGAVGYFSFNGNMDVAIAIRTMLYKDKKVYIGAGAGIVYDSDPESEYKETINKAKGIMEVV</sequence>
<dbReference type="InterPro" id="IPR006805">
    <property type="entry name" value="Anth_synth_I_N"/>
</dbReference>
<dbReference type="Gene3D" id="3.60.120.10">
    <property type="entry name" value="Anthranilate synthase"/>
    <property type="match status" value="1"/>
</dbReference>
<evidence type="ECO:0000256" key="10">
    <source>
        <dbReference type="ARBA" id="ARBA00022842"/>
    </source>
</evidence>
<dbReference type="Pfam" id="PF00425">
    <property type="entry name" value="Chorismate_bind"/>
    <property type="match status" value="1"/>
</dbReference>
<keyword evidence="11 15" id="KW-0057">Aromatic amino acid biosynthesis</keyword>
<organism evidence="18 19">
    <name type="scientific">Hathewaya proteolytica DSM 3090</name>
    <dbReference type="NCBI Taxonomy" id="1121331"/>
    <lineage>
        <taxon>Bacteria</taxon>
        <taxon>Bacillati</taxon>
        <taxon>Bacillota</taxon>
        <taxon>Clostridia</taxon>
        <taxon>Eubacteriales</taxon>
        <taxon>Clostridiaceae</taxon>
        <taxon>Hathewaya</taxon>
    </lineage>
</organism>
<dbReference type="GO" id="GO:0004049">
    <property type="term" value="F:anthranilate synthase activity"/>
    <property type="evidence" value="ECO:0007669"/>
    <property type="project" value="UniProtKB-EC"/>
</dbReference>
<accession>A0A1M6K6T4</accession>
<evidence type="ECO:0000256" key="8">
    <source>
        <dbReference type="ARBA" id="ARBA00022723"/>
    </source>
</evidence>
<keyword evidence="12 15" id="KW-0456">Lyase</keyword>
<dbReference type="PRINTS" id="PR00095">
    <property type="entry name" value="ANTSNTHASEI"/>
</dbReference>
<dbReference type="InterPro" id="IPR005801">
    <property type="entry name" value="ADC_synthase"/>
</dbReference>
<evidence type="ECO:0000256" key="14">
    <source>
        <dbReference type="ARBA" id="ARBA00047683"/>
    </source>
</evidence>
<dbReference type="PANTHER" id="PTHR11236">
    <property type="entry name" value="AMINOBENZOATE/ANTHRANILATE SYNTHASE"/>
    <property type="match status" value="1"/>
</dbReference>
<evidence type="ECO:0000256" key="12">
    <source>
        <dbReference type="ARBA" id="ARBA00023239"/>
    </source>
</evidence>
<comment type="pathway">
    <text evidence="2 15">Amino-acid biosynthesis; L-tryptophan biosynthesis; L-tryptophan from chorismate: step 1/5.</text>
</comment>
<comment type="catalytic activity">
    <reaction evidence="14 15">
        <text>chorismate + L-glutamine = anthranilate + pyruvate + L-glutamate + H(+)</text>
        <dbReference type="Rhea" id="RHEA:21732"/>
        <dbReference type="ChEBI" id="CHEBI:15361"/>
        <dbReference type="ChEBI" id="CHEBI:15378"/>
        <dbReference type="ChEBI" id="CHEBI:16567"/>
        <dbReference type="ChEBI" id="CHEBI:29748"/>
        <dbReference type="ChEBI" id="CHEBI:29985"/>
        <dbReference type="ChEBI" id="CHEBI:58359"/>
        <dbReference type="EC" id="4.1.3.27"/>
    </reaction>
</comment>
<reference evidence="18 19" key="1">
    <citation type="submission" date="2016-11" db="EMBL/GenBank/DDBJ databases">
        <authorList>
            <person name="Jaros S."/>
            <person name="Januszkiewicz K."/>
            <person name="Wedrychowicz H."/>
        </authorList>
    </citation>
    <scope>NUCLEOTIDE SEQUENCE [LARGE SCALE GENOMIC DNA]</scope>
    <source>
        <strain evidence="18 19">DSM 3090</strain>
    </source>
</reference>
<dbReference type="SUPFAM" id="SSF56322">
    <property type="entry name" value="ADC synthase"/>
    <property type="match status" value="1"/>
</dbReference>
<comment type="cofactor">
    <cofactor evidence="1 15">
        <name>Mg(2+)</name>
        <dbReference type="ChEBI" id="CHEBI:18420"/>
    </cofactor>
</comment>
<feature type="domain" description="Chorismate-utilising enzyme C-terminal" evidence="16">
    <location>
        <begin position="225"/>
        <end position="478"/>
    </location>
</feature>
<evidence type="ECO:0000256" key="9">
    <source>
        <dbReference type="ARBA" id="ARBA00022822"/>
    </source>
</evidence>
<evidence type="ECO:0000313" key="18">
    <source>
        <dbReference type="EMBL" id="SHJ54553.1"/>
    </source>
</evidence>
<dbReference type="Proteomes" id="UP000183952">
    <property type="component" value="Unassembled WGS sequence"/>
</dbReference>